<comment type="caution">
    <text evidence="5">The sequence shown here is derived from an EMBL/GenBank/DDBJ whole genome shotgun (WGS) entry which is preliminary data.</text>
</comment>
<accession>A0A6I0ZK99</accession>
<evidence type="ECO:0000313" key="7">
    <source>
        <dbReference type="Proteomes" id="UP000483142"/>
    </source>
</evidence>
<evidence type="ECO:0000313" key="6">
    <source>
        <dbReference type="Proteomes" id="UP000468344"/>
    </source>
</evidence>
<reference evidence="6 7" key="1">
    <citation type="journal article" date="2019" name="Nat. Med.">
        <title>A library of human gut bacterial isolates paired with longitudinal multiomics data enables mechanistic microbiome research.</title>
        <authorList>
            <person name="Poyet M."/>
            <person name="Groussin M."/>
            <person name="Gibbons S.M."/>
            <person name="Avila-Pacheco J."/>
            <person name="Jiang X."/>
            <person name="Kearney S.M."/>
            <person name="Perrotta A.R."/>
            <person name="Berdy B."/>
            <person name="Zhao S."/>
            <person name="Lieberman T.D."/>
            <person name="Swanson P.K."/>
            <person name="Smith M."/>
            <person name="Roesemann S."/>
            <person name="Alexander J.E."/>
            <person name="Rich S.A."/>
            <person name="Livny J."/>
            <person name="Vlamakis H."/>
            <person name="Clish C."/>
            <person name="Bullock K."/>
            <person name="Deik A."/>
            <person name="Scott J."/>
            <person name="Pierce K.A."/>
            <person name="Xavier R.J."/>
            <person name="Alm E.J."/>
        </authorList>
    </citation>
    <scope>NUCLEOTIDE SEQUENCE [LARGE SCALE GENOMIC DNA]</scope>
    <source>
        <strain evidence="5 6">BIOML-A140</strain>
        <strain evidence="4 7">BIOML-A141</strain>
    </source>
</reference>
<protein>
    <submittedName>
        <fullName evidence="5">IS1182 family transposase</fullName>
    </submittedName>
</protein>
<sequence>MFAFTRIKHPSFFYNPALFYLCILLIFNIFVQQINDNSMLNPQTGIKFSDYNSLYDILIPQDSKYRQLNELIDFASIRKELVKNYSKNMGREAIDPIILFKYLLLKTMHPVSDRDLIARSRTDMAYKYFLGLRPEDDVIDPSLLTVFRRQRIRDINLMDLLLRSSLDKAKALGLIVSKKILVDSTHTLSVFRRYTPAEAIKHRSGALLQVIRATDMELYKLLPAAVVSKNADEMIDYAERLLNAISKSDRIITPGIEEGMNYLQEALADIETRAMVCRDPDARSGHKDRSKPFTGYKVHIAETENGFITATTVTSGDKDDGSQLSGLIEKTEENGVKDIECVIADTAYSSKDNISACKEKNIKLVAPLNPTVNGFRDKNDGFIYNKDADCVTCPAGEISVKKRLIKYNAKKKCNGGYEYRFDIEKCKHCPLKEGCYKDGAESKTYMIRILSEEHARQKEFQKTDEFKRDISIRKRIESKNSELKNRHGLKTTISFGMESLEIQTAVAVFYVNLKRIMTLKAAK</sequence>
<dbReference type="Proteomes" id="UP000483142">
    <property type="component" value="Unassembled WGS sequence"/>
</dbReference>
<dbReference type="Pfam" id="PF05598">
    <property type="entry name" value="DUF772"/>
    <property type="match status" value="1"/>
</dbReference>
<evidence type="ECO:0000259" key="3">
    <source>
        <dbReference type="Pfam" id="PF13751"/>
    </source>
</evidence>
<dbReference type="InterPro" id="IPR025668">
    <property type="entry name" value="Tnp_DDE_dom"/>
</dbReference>
<feature type="domain" description="Transposase InsH N-terminal" evidence="2">
    <location>
        <begin position="56"/>
        <end position="149"/>
    </location>
</feature>
<keyword evidence="1" id="KW-0812">Transmembrane</keyword>
<dbReference type="EMBL" id="WDBZ01000011">
    <property type="protein sequence ID" value="KAB6454416.1"/>
    <property type="molecule type" value="Genomic_DNA"/>
</dbReference>
<keyword evidence="1" id="KW-1133">Transmembrane helix</keyword>
<gene>
    <name evidence="5" type="ORF">GAZ06_07250</name>
    <name evidence="4" type="ORF">GAZ09_07085</name>
</gene>
<feature type="transmembrane region" description="Helical" evidence="1">
    <location>
        <begin position="12"/>
        <end position="31"/>
    </location>
</feature>
<evidence type="ECO:0000259" key="2">
    <source>
        <dbReference type="Pfam" id="PF05598"/>
    </source>
</evidence>
<dbReference type="EMBL" id="WDBY01000010">
    <property type="protein sequence ID" value="KAB6479244.1"/>
    <property type="molecule type" value="Genomic_DNA"/>
</dbReference>
<name>A0A6I0ZK99_PHOVU</name>
<organism evidence="5 6">
    <name type="scientific">Phocaeicola vulgatus</name>
    <name type="common">Bacteroides vulgatus</name>
    <dbReference type="NCBI Taxonomy" id="821"/>
    <lineage>
        <taxon>Bacteria</taxon>
        <taxon>Pseudomonadati</taxon>
        <taxon>Bacteroidota</taxon>
        <taxon>Bacteroidia</taxon>
        <taxon>Bacteroidales</taxon>
        <taxon>Bacteroidaceae</taxon>
        <taxon>Phocaeicola</taxon>
    </lineage>
</organism>
<keyword evidence="1" id="KW-0472">Membrane</keyword>
<evidence type="ECO:0000256" key="1">
    <source>
        <dbReference type="SAM" id="Phobius"/>
    </source>
</evidence>
<dbReference type="AlphaFoldDB" id="A0A6I0ZK99"/>
<dbReference type="PANTHER" id="PTHR33408">
    <property type="entry name" value="TRANSPOSASE"/>
    <property type="match status" value="1"/>
</dbReference>
<dbReference type="InterPro" id="IPR008490">
    <property type="entry name" value="Transposase_InsH_N"/>
</dbReference>
<proteinExistence type="predicted"/>
<feature type="domain" description="Transposase DDE" evidence="3">
    <location>
        <begin position="392"/>
        <end position="516"/>
    </location>
</feature>
<evidence type="ECO:0000313" key="5">
    <source>
        <dbReference type="EMBL" id="KAB6479244.1"/>
    </source>
</evidence>
<dbReference type="Pfam" id="PF13751">
    <property type="entry name" value="DDE_Tnp_1_6"/>
    <property type="match status" value="1"/>
</dbReference>
<dbReference type="NCBIfam" id="NF033551">
    <property type="entry name" value="transpos_IS1182"/>
    <property type="match status" value="1"/>
</dbReference>
<dbReference type="PANTHER" id="PTHR33408:SF2">
    <property type="entry name" value="TRANSPOSASE DDE DOMAIN-CONTAINING PROTEIN"/>
    <property type="match status" value="1"/>
</dbReference>
<evidence type="ECO:0000313" key="4">
    <source>
        <dbReference type="EMBL" id="KAB6454416.1"/>
    </source>
</evidence>
<dbReference type="Proteomes" id="UP000468344">
    <property type="component" value="Unassembled WGS sequence"/>
</dbReference>
<dbReference type="InterPro" id="IPR047629">
    <property type="entry name" value="IS1182_transpos"/>
</dbReference>